<evidence type="ECO:0000313" key="3">
    <source>
        <dbReference type="Proteomes" id="UP001595593"/>
    </source>
</evidence>
<evidence type="ECO:0000313" key="2">
    <source>
        <dbReference type="EMBL" id="MFC3125084.1"/>
    </source>
</evidence>
<dbReference type="Proteomes" id="UP001595593">
    <property type="component" value="Unassembled WGS sequence"/>
</dbReference>
<accession>A0ABV7FXF4</accession>
<organism evidence="2 3">
    <name type="scientific">Teichococcus globiformis</name>
    <dbReference type="NCBI Taxonomy" id="2307229"/>
    <lineage>
        <taxon>Bacteria</taxon>
        <taxon>Pseudomonadati</taxon>
        <taxon>Pseudomonadota</taxon>
        <taxon>Alphaproteobacteria</taxon>
        <taxon>Acetobacterales</taxon>
        <taxon>Roseomonadaceae</taxon>
        <taxon>Roseomonas</taxon>
    </lineage>
</organism>
<reference evidence="3" key="1">
    <citation type="journal article" date="2019" name="Int. J. Syst. Evol. Microbiol.">
        <title>The Global Catalogue of Microorganisms (GCM) 10K type strain sequencing project: providing services to taxonomists for standard genome sequencing and annotation.</title>
        <authorList>
            <consortium name="The Broad Institute Genomics Platform"/>
            <consortium name="The Broad Institute Genome Sequencing Center for Infectious Disease"/>
            <person name="Wu L."/>
            <person name="Ma J."/>
        </authorList>
    </citation>
    <scope>NUCLEOTIDE SEQUENCE [LARGE SCALE GENOMIC DNA]</scope>
    <source>
        <strain evidence="3">KCTC 52094</strain>
    </source>
</reference>
<protein>
    <submittedName>
        <fullName evidence="2">DUF4893 domain-containing protein</fullName>
    </submittedName>
</protein>
<dbReference type="InterPro" id="IPR032609">
    <property type="entry name" value="DUF4893"/>
</dbReference>
<comment type="caution">
    <text evidence="2">The sequence shown here is derived from an EMBL/GenBank/DDBJ whole genome shotgun (WGS) entry which is preliminary data.</text>
</comment>
<keyword evidence="1" id="KW-0732">Signal</keyword>
<feature type="signal peptide" evidence="1">
    <location>
        <begin position="1"/>
        <end position="20"/>
    </location>
</feature>
<name>A0ABV7FXF4_9PROT</name>
<keyword evidence="3" id="KW-1185">Reference proteome</keyword>
<feature type="chain" id="PRO_5046673235" evidence="1">
    <location>
        <begin position="21"/>
        <end position="192"/>
    </location>
</feature>
<dbReference type="EMBL" id="JBHRTN010000008">
    <property type="protein sequence ID" value="MFC3125084.1"/>
    <property type="molecule type" value="Genomic_DNA"/>
</dbReference>
<dbReference type="RefSeq" id="WP_379595555.1">
    <property type="nucleotide sequence ID" value="NZ_JBHRTN010000008.1"/>
</dbReference>
<sequence>MTRAGWLAGLLVLLSAAALADGTFPSGLKPADRERLQSFDEVRAATIAAARAGGAAADRAVLDRVLEGEAAALPPGGMAGNWRCRTLKLGGKPVLVVYAEFRCRITDDAAGLRLEKLTGSQRTSGTLYDLGEARLGYAGAEAWGADEAPRRYGQDPARDQVGYLVPVSQGRMRLELPLPRQESRFDILALQR</sequence>
<dbReference type="Pfam" id="PF16233">
    <property type="entry name" value="DUF4893"/>
    <property type="match status" value="1"/>
</dbReference>
<proteinExistence type="predicted"/>
<gene>
    <name evidence="2" type="ORF">ACFOD4_08430</name>
</gene>
<evidence type="ECO:0000256" key="1">
    <source>
        <dbReference type="SAM" id="SignalP"/>
    </source>
</evidence>